<accession>A0AA86NN80</accession>
<sequence length="115" mass="13176">MLGLQAPQQTHPLLLLDPISLILSEAISLHKQYMQESPLLRSLLEQQRIPPWASFTQPILTPIPQNGYYKTLLPYLYQAVHLQDFETVSQVAPTGQLQYPFTRLTFGQEQESTQI</sequence>
<dbReference type="EMBL" id="CATOUU010000279">
    <property type="protein sequence ID" value="CAI9923493.1"/>
    <property type="molecule type" value="Genomic_DNA"/>
</dbReference>
<evidence type="ECO:0000313" key="4">
    <source>
        <dbReference type="EMBL" id="CAL6111733.1"/>
    </source>
</evidence>
<evidence type="ECO:0000313" key="5">
    <source>
        <dbReference type="Proteomes" id="UP001642409"/>
    </source>
</evidence>
<evidence type="ECO:0000313" key="2">
    <source>
        <dbReference type="EMBL" id="CAI9923493.1"/>
    </source>
</evidence>
<gene>
    <name evidence="1" type="ORF">HINF_LOCUS10750</name>
    <name evidence="2" type="ORF">HINF_LOCUS11138</name>
    <name evidence="3" type="ORF">HINF_LOCUS6405</name>
    <name evidence="4" type="ORF">HINF_LOCUS76605</name>
</gene>
<name>A0AA86NN80_9EUKA</name>
<evidence type="ECO:0000313" key="1">
    <source>
        <dbReference type="EMBL" id="CAI9923105.1"/>
    </source>
</evidence>
<dbReference type="AlphaFoldDB" id="A0AA86NN80"/>
<evidence type="ECO:0000313" key="3">
    <source>
        <dbReference type="EMBL" id="CAL5980903.1"/>
    </source>
</evidence>
<dbReference type="EMBL" id="CAXDID020000012">
    <property type="protein sequence ID" value="CAL5980903.1"/>
    <property type="molecule type" value="Genomic_DNA"/>
</dbReference>
<organism evidence="1">
    <name type="scientific">Hexamita inflata</name>
    <dbReference type="NCBI Taxonomy" id="28002"/>
    <lineage>
        <taxon>Eukaryota</taxon>
        <taxon>Metamonada</taxon>
        <taxon>Diplomonadida</taxon>
        <taxon>Hexamitidae</taxon>
        <taxon>Hexamitinae</taxon>
        <taxon>Hexamita</taxon>
    </lineage>
</organism>
<dbReference type="Proteomes" id="UP001642409">
    <property type="component" value="Unassembled WGS sequence"/>
</dbReference>
<dbReference type="EMBL" id="CAXDID020000718">
    <property type="protein sequence ID" value="CAL6111733.1"/>
    <property type="molecule type" value="Genomic_DNA"/>
</dbReference>
<reference evidence="1" key="1">
    <citation type="submission" date="2023-06" db="EMBL/GenBank/DDBJ databases">
        <authorList>
            <person name="Kurt Z."/>
        </authorList>
    </citation>
    <scope>NUCLEOTIDE SEQUENCE</scope>
</reference>
<protein>
    <submittedName>
        <fullName evidence="3">Hypothetical_protein</fullName>
    </submittedName>
</protein>
<proteinExistence type="predicted"/>
<keyword evidence="5" id="KW-1185">Reference proteome</keyword>
<dbReference type="EMBL" id="CATOUU010000277">
    <property type="protein sequence ID" value="CAI9923105.1"/>
    <property type="molecule type" value="Genomic_DNA"/>
</dbReference>
<reference evidence="3 5" key="2">
    <citation type="submission" date="2024-07" db="EMBL/GenBank/DDBJ databases">
        <authorList>
            <person name="Akdeniz Z."/>
        </authorList>
    </citation>
    <scope>NUCLEOTIDE SEQUENCE [LARGE SCALE GENOMIC DNA]</scope>
</reference>
<comment type="caution">
    <text evidence="1">The sequence shown here is derived from an EMBL/GenBank/DDBJ whole genome shotgun (WGS) entry which is preliminary data.</text>
</comment>